<reference evidence="2 3" key="1">
    <citation type="submission" date="2024-10" db="EMBL/GenBank/DDBJ databases">
        <title>The Natural Products Discovery Center: Release of the First 8490 Sequenced Strains for Exploring Actinobacteria Biosynthetic Diversity.</title>
        <authorList>
            <person name="Kalkreuter E."/>
            <person name="Kautsar S.A."/>
            <person name="Yang D."/>
            <person name="Bader C.D."/>
            <person name="Teijaro C.N."/>
            <person name="Fluegel L."/>
            <person name="Davis C.M."/>
            <person name="Simpson J.R."/>
            <person name="Lauterbach L."/>
            <person name="Steele A.D."/>
            <person name="Gui C."/>
            <person name="Meng S."/>
            <person name="Li G."/>
            <person name="Viehrig K."/>
            <person name="Ye F."/>
            <person name="Su P."/>
            <person name="Kiefer A.F."/>
            <person name="Nichols A."/>
            <person name="Cepeda A.J."/>
            <person name="Yan W."/>
            <person name="Fan B."/>
            <person name="Jiang Y."/>
            <person name="Adhikari A."/>
            <person name="Zheng C.-J."/>
            <person name="Schuster L."/>
            <person name="Cowan T.M."/>
            <person name="Smanski M.J."/>
            <person name="Chevrette M.G."/>
            <person name="De Carvalho L.P.S."/>
            <person name="Shen B."/>
        </authorList>
    </citation>
    <scope>NUCLEOTIDE SEQUENCE [LARGE SCALE GENOMIC DNA]</scope>
    <source>
        <strain evidence="2 3">NPDC018013</strain>
    </source>
</reference>
<sequence>MSSRRTFPATDTDTAAGTGEGTGRAAAPVRRFGKVIRLRSEHREEYLRLHADVWPAVLATITACGLRNYSIFLQGDLLFSYVEYAGDDYAADMARMAADPVTREWWRLTDPCQQQTEGAVAGEWWTPMREVFHHD</sequence>
<protein>
    <submittedName>
        <fullName evidence="2">L-rhamnose mutarotase</fullName>
    </submittedName>
</protein>
<feature type="region of interest" description="Disordered" evidence="1">
    <location>
        <begin position="1"/>
        <end position="25"/>
    </location>
</feature>
<organism evidence="2 3">
    <name type="scientific">Streptomyces celluloflavus</name>
    <dbReference type="NCBI Taxonomy" id="58344"/>
    <lineage>
        <taxon>Bacteria</taxon>
        <taxon>Bacillati</taxon>
        <taxon>Actinomycetota</taxon>
        <taxon>Actinomycetes</taxon>
        <taxon>Kitasatosporales</taxon>
        <taxon>Streptomycetaceae</taxon>
        <taxon>Streptomyces</taxon>
    </lineage>
</organism>
<keyword evidence="3" id="KW-1185">Reference proteome</keyword>
<comment type="caution">
    <text evidence="2">The sequence shown here is derived from an EMBL/GenBank/DDBJ whole genome shotgun (WGS) entry which is preliminary data.</text>
</comment>
<dbReference type="EMBL" id="JBIRGH010000021">
    <property type="protein sequence ID" value="MFH8588155.1"/>
    <property type="molecule type" value="Genomic_DNA"/>
</dbReference>
<feature type="compositionally biased region" description="Low complexity" evidence="1">
    <location>
        <begin position="9"/>
        <end position="25"/>
    </location>
</feature>
<dbReference type="InterPro" id="IPR008000">
    <property type="entry name" value="Rham/fucose_mutarotase"/>
</dbReference>
<evidence type="ECO:0000313" key="3">
    <source>
        <dbReference type="Proteomes" id="UP001610990"/>
    </source>
</evidence>
<evidence type="ECO:0000313" key="2">
    <source>
        <dbReference type="EMBL" id="MFH8588155.1"/>
    </source>
</evidence>
<dbReference type="RefSeq" id="WP_397675070.1">
    <property type="nucleotide sequence ID" value="NZ_CP108413.1"/>
</dbReference>
<dbReference type="InterPro" id="IPR011008">
    <property type="entry name" value="Dimeric_a/b-barrel"/>
</dbReference>
<dbReference type="PANTHER" id="PTHR34389:SF2">
    <property type="entry name" value="L-RHAMNOSE MUTAROTASE"/>
    <property type="match status" value="1"/>
</dbReference>
<dbReference type="Gene3D" id="3.30.70.100">
    <property type="match status" value="1"/>
</dbReference>
<dbReference type="Pfam" id="PF05336">
    <property type="entry name" value="rhaM"/>
    <property type="match status" value="1"/>
</dbReference>
<proteinExistence type="predicted"/>
<dbReference type="PANTHER" id="PTHR34389">
    <property type="entry name" value="L-RHAMNOSE MUTAROTASE"/>
    <property type="match status" value="1"/>
</dbReference>
<dbReference type="Proteomes" id="UP001610990">
    <property type="component" value="Unassembled WGS sequence"/>
</dbReference>
<evidence type="ECO:0000256" key="1">
    <source>
        <dbReference type="SAM" id="MobiDB-lite"/>
    </source>
</evidence>
<gene>
    <name evidence="2" type="ORF">ACH4GP_27785</name>
</gene>
<dbReference type="SUPFAM" id="SSF54909">
    <property type="entry name" value="Dimeric alpha+beta barrel"/>
    <property type="match status" value="1"/>
</dbReference>
<name>A0ABW7RJA6_9ACTN</name>
<accession>A0ABW7RJA6</accession>